<dbReference type="AlphaFoldDB" id="A0A8H3FXP1"/>
<name>A0A8H3FXP1_9LECA</name>
<organism evidence="2 3">
    <name type="scientific">Alectoria fallacina</name>
    <dbReference type="NCBI Taxonomy" id="1903189"/>
    <lineage>
        <taxon>Eukaryota</taxon>
        <taxon>Fungi</taxon>
        <taxon>Dikarya</taxon>
        <taxon>Ascomycota</taxon>
        <taxon>Pezizomycotina</taxon>
        <taxon>Lecanoromycetes</taxon>
        <taxon>OSLEUM clade</taxon>
        <taxon>Lecanoromycetidae</taxon>
        <taxon>Lecanorales</taxon>
        <taxon>Lecanorineae</taxon>
        <taxon>Parmeliaceae</taxon>
        <taxon>Alectoria</taxon>
    </lineage>
</organism>
<accession>A0A8H3FXP1</accession>
<feature type="compositionally biased region" description="Polar residues" evidence="1">
    <location>
        <begin position="57"/>
        <end position="74"/>
    </location>
</feature>
<feature type="compositionally biased region" description="Basic and acidic residues" evidence="1">
    <location>
        <begin position="1"/>
        <end position="10"/>
    </location>
</feature>
<gene>
    <name evidence="2" type="ORF">ALECFALPRED_004937</name>
</gene>
<feature type="region of interest" description="Disordered" evidence="1">
    <location>
        <begin position="1"/>
        <end position="109"/>
    </location>
</feature>
<feature type="region of interest" description="Disordered" evidence="1">
    <location>
        <begin position="231"/>
        <end position="250"/>
    </location>
</feature>
<evidence type="ECO:0000313" key="2">
    <source>
        <dbReference type="EMBL" id="CAF9931124.1"/>
    </source>
</evidence>
<reference evidence="2" key="1">
    <citation type="submission" date="2021-03" db="EMBL/GenBank/DDBJ databases">
        <authorList>
            <person name="Tagirdzhanova G."/>
        </authorList>
    </citation>
    <scope>NUCLEOTIDE SEQUENCE</scope>
</reference>
<dbReference type="EMBL" id="CAJPDR010000301">
    <property type="protein sequence ID" value="CAF9931124.1"/>
    <property type="molecule type" value="Genomic_DNA"/>
</dbReference>
<evidence type="ECO:0000256" key="1">
    <source>
        <dbReference type="SAM" id="MobiDB-lite"/>
    </source>
</evidence>
<comment type="caution">
    <text evidence="2">The sequence shown here is derived from an EMBL/GenBank/DDBJ whole genome shotgun (WGS) entry which is preliminary data.</text>
</comment>
<keyword evidence="3" id="KW-1185">Reference proteome</keyword>
<sequence>MFSKRADGVRASKRKRSPSPSLSPMSKAPHNGAEASTSTSEGPVLPHTENAAAATVGPSNTVYGGTRAPNSESSTTTRPARPQPQPTMTGVAPNKMPEKAAAPSGIALPGTGNQATSATLVYPARSNVVYPASNNVVYPASSNVVYPASNNVVYPASSNVVYPASNNVVYPASSNVVYPASNNVVYPASNNVVYPASNNVVNSAASPSTIPAYSLARRRRPCDDFELLRQSLDSVSSTGAPSNGPKNPGT</sequence>
<dbReference type="Proteomes" id="UP000664203">
    <property type="component" value="Unassembled WGS sequence"/>
</dbReference>
<evidence type="ECO:0000313" key="3">
    <source>
        <dbReference type="Proteomes" id="UP000664203"/>
    </source>
</evidence>
<protein>
    <submittedName>
        <fullName evidence="2">Uncharacterized protein</fullName>
    </submittedName>
</protein>
<dbReference type="OrthoDB" id="5990396at2759"/>
<proteinExistence type="predicted"/>
<feature type="compositionally biased region" description="Low complexity" evidence="1">
    <location>
        <begin position="18"/>
        <end position="27"/>
    </location>
</feature>